<comment type="caution">
    <text evidence="1">The sequence shown here is derived from an EMBL/GenBank/DDBJ whole genome shotgun (WGS) entry which is preliminary data.</text>
</comment>
<dbReference type="PROSITE" id="PS51365">
    <property type="entry name" value="RENAL_DIPEPTIDASE_2"/>
    <property type="match status" value="1"/>
</dbReference>
<dbReference type="Pfam" id="PF01244">
    <property type="entry name" value="Peptidase_M19"/>
    <property type="match status" value="1"/>
</dbReference>
<dbReference type="EMBL" id="JAYFUL010000028">
    <property type="protein sequence ID" value="MEA5259276.1"/>
    <property type="molecule type" value="Genomic_DNA"/>
</dbReference>
<dbReference type="EC" id="3.4.13.19" evidence="1"/>
<reference evidence="1 2" key="1">
    <citation type="submission" date="2023-12" db="EMBL/GenBank/DDBJ databases">
        <title>Novel species of the genus Arcicella isolated from rivers.</title>
        <authorList>
            <person name="Lu H."/>
        </authorList>
    </citation>
    <scope>NUCLEOTIDE SEQUENCE [LARGE SCALE GENOMIC DNA]</scope>
    <source>
        <strain evidence="1 2">LMG 21963</strain>
    </source>
</reference>
<accession>A0ABU5QQC3</accession>
<dbReference type="PANTHER" id="PTHR10443">
    <property type="entry name" value="MICROSOMAL DIPEPTIDASE"/>
    <property type="match status" value="1"/>
</dbReference>
<dbReference type="Gene3D" id="3.20.20.140">
    <property type="entry name" value="Metal-dependent hydrolases"/>
    <property type="match status" value="1"/>
</dbReference>
<dbReference type="PANTHER" id="PTHR10443:SF12">
    <property type="entry name" value="DIPEPTIDASE"/>
    <property type="match status" value="1"/>
</dbReference>
<dbReference type="InterPro" id="IPR008257">
    <property type="entry name" value="Pept_M19"/>
</dbReference>
<evidence type="ECO:0000313" key="2">
    <source>
        <dbReference type="Proteomes" id="UP001304671"/>
    </source>
</evidence>
<dbReference type="InterPro" id="IPR032466">
    <property type="entry name" value="Metal_Hydrolase"/>
</dbReference>
<sequence length="421" mass="47278">MMLKNYLSIALFAFLILTQGISFGKPKKKITHTPTVHQIDDKEALLRKKADELAHKYIIVDGHVDLPYRLHAKMEDVSVQTAGGDFDYVRAKKGGLTAPFMSIYVPADLQRKKGFSKALADSLIDMVENLVKQYPDKFALAKSPADIEANFKKGLISLPMGMENGSPVESNLANLQYFYDRGIRYITLCHGEDNFICDTSYDTTNTWRGLSPIGRQVVREMNRLGIMLDCSHISDDTFAQVVALSKAPVIASHSSCRTFTPDFIRNAPDNLIKAMAKKGGVIMINYSSMFLDSISNKTYETKRTHLRQWQKEHNLVPKDSAAKAYETDYDKLHPTPLTNVERIADHIDHVKKIAGIDYVGLGSDFDGVGPTLPDGLKDCSQLPNLIYVLLKRGYTEKDIEKICYKNVFRVWNKVAEVAKGM</sequence>
<protein>
    <submittedName>
        <fullName evidence="1">Dipeptidase</fullName>
        <ecNumber evidence="1">3.4.13.19</ecNumber>
    </submittedName>
</protein>
<dbReference type="SUPFAM" id="SSF51556">
    <property type="entry name" value="Metallo-dependent hydrolases"/>
    <property type="match status" value="1"/>
</dbReference>
<dbReference type="Proteomes" id="UP001304671">
    <property type="component" value="Unassembled WGS sequence"/>
</dbReference>
<proteinExistence type="predicted"/>
<keyword evidence="1" id="KW-0378">Hydrolase</keyword>
<dbReference type="GO" id="GO:0016805">
    <property type="term" value="F:dipeptidase activity"/>
    <property type="evidence" value="ECO:0007669"/>
    <property type="project" value="UniProtKB-KW"/>
</dbReference>
<organism evidence="1 2">
    <name type="scientific">Arcicella aquatica</name>
    <dbReference type="NCBI Taxonomy" id="217141"/>
    <lineage>
        <taxon>Bacteria</taxon>
        <taxon>Pseudomonadati</taxon>
        <taxon>Bacteroidota</taxon>
        <taxon>Cytophagia</taxon>
        <taxon>Cytophagales</taxon>
        <taxon>Flectobacillaceae</taxon>
        <taxon>Arcicella</taxon>
    </lineage>
</organism>
<dbReference type="RefSeq" id="WP_323250783.1">
    <property type="nucleotide sequence ID" value="NZ_JAYFUL010000028.1"/>
</dbReference>
<name>A0ABU5QQC3_9BACT</name>
<keyword evidence="1" id="KW-0645">Protease</keyword>
<keyword evidence="2" id="KW-1185">Reference proteome</keyword>
<dbReference type="CDD" id="cd01301">
    <property type="entry name" value="rDP_like"/>
    <property type="match status" value="1"/>
</dbReference>
<gene>
    <name evidence="1" type="ORF">VB264_15875</name>
</gene>
<evidence type="ECO:0000313" key="1">
    <source>
        <dbReference type="EMBL" id="MEA5259276.1"/>
    </source>
</evidence>
<keyword evidence="1" id="KW-0224">Dipeptidase</keyword>